<dbReference type="AlphaFoldDB" id="A0A0A8ZKB1"/>
<name>A0A0A8ZKB1_ARUDO</name>
<accession>A0A0A8ZKB1</accession>
<sequence length="26" mass="3087">MLLCCCVPLYWLAQWNTGYSNYMLAE</sequence>
<reference evidence="1" key="1">
    <citation type="submission" date="2014-09" db="EMBL/GenBank/DDBJ databases">
        <authorList>
            <person name="Magalhaes I.L.F."/>
            <person name="Oliveira U."/>
            <person name="Santos F.R."/>
            <person name="Vidigal T.H.D.A."/>
            <person name="Brescovit A.D."/>
            <person name="Santos A.J."/>
        </authorList>
    </citation>
    <scope>NUCLEOTIDE SEQUENCE</scope>
    <source>
        <tissue evidence="1">Shoot tissue taken approximately 20 cm above the soil surface</tissue>
    </source>
</reference>
<proteinExistence type="predicted"/>
<protein>
    <submittedName>
        <fullName evidence="1">Uncharacterized protein</fullName>
    </submittedName>
</protein>
<reference evidence="1" key="2">
    <citation type="journal article" date="2015" name="Data Brief">
        <title>Shoot transcriptome of the giant reed, Arundo donax.</title>
        <authorList>
            <person name="Barrero R.A."/>
            <person name="Guerrero F.D."/>
            <person name="Moolhuijzen P."/>
            <person name="Goolsby J.A."/>
            <person name="Tidwell J."/>
            <person name="Bellgard S.E."/>
            <person name="Bellgard M.I."/>
        </authorList>
    </citation>
    <scope>NUCLEOTIDE SEQUENCE</scope>
    <source>
        <tissue evidence="1">Shoot tissue taken approximately 20 cm above the soil surface</tissue>
    </source>
</reference>
<evidence type="ECO:0000313" key="1">
    <source>
        <dbReference type="EMBL" id="JAD39859.1"/>
    </source>
</evidence>
<organism evidence="1">
    <name type="scientific">Arundo donax</name>
    <name type="common">Giant reed</name>
    <name type="synonym">Donax arundinaceus</name>
    <dbReference type="NCBI Taxonomy" id="35708"/>
    <lineage>
        <taxon>Eukaryota</taxon>
        <taxon>Viridiplantae</taxon>
        <taxon>Streptophyta</taxon>
        <taxon>Embryophyta</taxon>
        <taxon>Tracheophyta</taxon>
        <taxon>Spermatophyta</taxon>
        <taxon>Magnoliopsida</taxon>
        <taxon>Liliopsida</taxon>
        <taxon>Poales</taxon>
        <taxon>Poaceae</taxon>
        <taxon>PACMAD clade</taxon>
        <taxon>Arundinoideae</taxon>
        <taxon>Arundineae</taxon>
        <taxon>Arundo</taxon>
    </lineage>
</organism>
<dbReference type="EMBL" id="GBRH01258036">
    <property type="protein sequence ID" value="JAD39859.1"/>
    <property type="molecule type" value="Transcribed_RNA"/>
</dbReference>